<comment type="caution">
    <text evidence="2">The sequence shown here is derived from an EMBL/GenBank/DDBJ whole genome shotgun (WGS) entry which is preliminary data.</text>
</comment>
<evidence type="ECO:0000256" key="1">
    <source>
        <dbReference type="SAM" id="Phobius"/>
    </source>
</evidence>
<keyword evidence="3" id="KW-1185">Reference proteome</keyword>
<protein>
    <submittedName>
        <fullName evidence="2">Uncharacterized protein</fullName>
    </submittedName>
</protein>
<evidence type="ECO:0000313" key="2">
    <source>
        <dbReference type="EMBL" id="MDN4613058.1"/>
    </source>
</evidence>
<keyword evidence="1" id="KW-1133">Transmembrane helix</keyword>
<keyword evidence="1" id="KW-0472">Membrane</keyword>
<proteinExistence type="predicted"/>
<name>A0ABT8K6G7_9MICO</name>
<feature type="transmembrane region" description="Helical" evidence="1">
    <location>
        <begin position="91"/>
        <end position="115"/>
    </location>
</feature>
<accession>A0ABT8K6G7</accession>
<organism evidence="2 3">
    <name type="scientific">Leifsonia williamsii</name>
    <dbReference type="NCBI Taxonomy" id="3035919"/>
    <lineage>
        <taxon>Bacteria</taxon>
        <taxon>Bacillati</taxon>
        <taxon>Actinomycetota</taxon>
        <taxon>Actinomycetes</taxon>
        <taxon>Micrococcales</taxon>
        <taxon>Microbacteriaceae</taxon>
        <taxon>Leifsonia</taxon>
    </lineage>
</organism>
<gene>
    <name evidence="2" type="ORF">P5G50_01225</name>
</gene>
<feature type="transmembrane region" description="Helical" evidence="1">
    <location>
        <begin position="61"/>
        <end position="84"/>
    </location>
</feature>
<dbReference type="Proteomes" id="UP001174208">
    <property type="component" value="Unassembled WGS sequence"/>
</dbReference>
<feature type="transmembrane region" description="Helical" evidence="1">
    <location>
        <begin position="12"/>
        <end position="41"/>
    </location>
</feature>
<keyword evidence="1" id="KW-0812">Transmembrane</keyword>
<dbReference type="EMBL" id="JAROCF010000001">
    <property type="protein sequence ID" value="MDN4613058.1"/>
    <property type="molecule type" value="Genomic_DNA"/>
</dbReference>
<reference evidence="2" key="1">
    <citation type="submission" date="2023-06" db="EMBL/GenBank/DDBJ databases">
        <title>MT1 and MT2 Draft Genomes of Novel Species.</title>
        <authorList>
            <person name="Venkateswaran K."/>
        </authorList>
    </citation>
    <scope>NUCLEOTIDE SEQUENCE</scope>
    <source>
        <strain evidence="2">F6_8S_P_1B</strain>
    </source>
</reference>
<sequence>MDAPPPVRPTKLWDVITTTVLLVVGLVVAAILTFFAFFLVFASDPCGSSTPCDTGRMGIGFFVALLGPGAVTLVAIVVAIVLLVRRRIAFWAPLAGILLAIGVWIGGAALVISGVPGATF</sequence>
<evidence type="ECO:0000313" key="3">
    <source>
        <dbReference type="Proteomes" id="UP001174208"/>
    </source>
</evidence>